<accession>A0ABU5N1M6</accession>
<dbReference type="InterPro" id="IPR007131">
    <property type="entry name" value="SHD1"/>
</dbReference>
<dbReference type="Gene3D" id="2.30.30.700">
    <property type="entry name" value="SLA1 homology domain 1"/>
    <property type="match status" value="1"/>
</dbReference>
<organism evidence="3 4">
    <name type="scientific">Pontiella agarivorans</name>
    <dbReference type="NCBI Taxonomy" id="3038953"/>
    <lineage>
        <taxon>Bacteria</taxon>
        <taxon>Pseudomonadati</taxon>
        <taxon>Kiritimatiellota</taxon>
        <taxon>Kiritimatiellia</taxon>
        <taxon>Kiritimatiellales</taxon>
        <taxon>Pontiellaceae</taxon>
        <taxon>Pontiella</taxon>
    </lineage>
</organism>
<dbReference type="Proteomes" id="UP001290861">
    <property type="component" value="Unassembled WGS sequence"/>
</dbReference>
<evidence type="ECO:0000259" key="2">
    <source>
        <dbReference type="Pfam" id="PF03983"/>
    </source>
</evidence>
<dbReference type="EMBL" id="JARVCO010000012">
    <property type="protein sequence ID" value="MDZ8120337.1"/>
    <property type="molecule type" value="Genomic_DNA"/>
</dbReference>
<feature type="signal peptide" evidence="1">
    <location>
        <begin position="1"/>
        <end position="20"/>
    </location>
</feature>
<evidence type="ECO:0000313" key="3">
    <source>
        <dbReference type="EMBL" id="MDZ8120337.1"/>
    </source>
</evidence>
<protein>
    <submittedName>
        <fullName evidence="3">SHD1 domain-containing protein</fullName>
    </submittedName>
</protein>
<keyword evidence="1" id="KW-0732">Signal</keyword>
<keyword evidence="4" id="KW-1185">Reference proteome</keyword>
<dbReference type="Pfam" id="PF03983">
    <property type="entry name" value="SHD1"/>
    <property type="match status" value="1"/>
</dbReference>
<dbReference type="RefSeq" id="WP_322610111.1">
    <property type="nucleotide sequence ID" value="NZ_JARVCO010000012.1"/>
</dbReference>
<name>A0ABU5N1M6_9BACT</name>
<proteinExistence type="predicted"/>
<reference evidence="3 4" key="1">
    <citation type="journal article" date="2024" name="Appl. Environ. Microbiol.">
        <title>Pontiella agarivorans sp. nov., a novel marine anaerobic bacterium capable of degrading macroalgal polysaccharides and fixing nitrogen.</title>
        <authorList>
            <person name="Liu N."/>
            <person name="Kivenson V."/>
            <person name="Peng X."/>
            <person name="Cui Z."/>
            <person name="Lankiewicz T.S."/>
            <person name="Gosselin K.M."/>
            <person name="English C.J."/>
            <person name="Blair E.M."/>
            <person name="O'Malley M.A."/>
            <person name="Valentine D.L."/>
        </authorList>
    </citation>
    <scope>NUCLEOTIDE SEQUENCE [LARGE SCALE GENOMIC DNA]</scope>
    <source>
        <strain evidence="3 4">NLcol2</strain>
    </source>
</reference>
<feature type="domain" description="SLA1 homology" evidence="2">
    <location>
        <begin position="21"/>
        <end position="72"/>
    </location>
</feature>
<evidence type="ECO:0000313" key="4">
    <source>
        <dbReference type="Proteomes" id="UP001290861"/>
    </source>
</evidence>
<sequence>MNRLILSFLGMALTSLMARAEVHVWTLKHGKTVEAEYVALAAGEVTLKTVRGRIRKVPLAGLCKEDRRYIELLNPPRLDLELGKTSDQRVYPPTYNESELPRQTIYTFTARVKQLSGRPYHRPLTLEFFNIGEENNGDKNILYSYQKESFTLNGNGSEFTVSTQEIPVTAYVSYGQRRGESYSGYMMVVKDERGEIIASKATRNEWLEIADKLCDLPVGRTFDPETGERCWPTRPSKFY</sequence>
<comment type="caution">
    <text evidence="3">The sequence shown here is derived from an EMBL/GenBank/DDBJ whole genome shotgun (WGS) entry which is preliminary data.</text>
</comment>
<feature type="chain" id="PRO_5047416250" evidence="1">
    <location>
        <begin position="21"/>
        <end position="239"/>
    </location>
</feature>
<evidence type="ECO:0000256" key="1">
    <source>
        <dbReference type="SAM" id="SignalP"/>
    </source>
</evidence>
<gene>
    <name evidence="3" type="ORF">P9H32_17025</name>
</gene>